<dbReference type="OrthoDB" id="9805604at2"/>
<dbReference type="SUPFAM" id="SSF53448">
    <property type="entry name" value="Nucleotide-diphospho-sugar transferases"/>
    <property type="match status" value="1"/>
</dbReference>
<dbReference type="GO" id="GO:0008781">
    <property type="term" value="F:N-acylneuraminate cytidylyltransferase activity"/>
    <property type="evidence" value="ECO:0007669"/>
    <property type="project" value="TreeGrafter"/>
</dbReference>
<keyword evidence="2" id="KW-1185">Reference proteome</keyword>
<dbReference type="PANTHER" id="PTHR21485">
    <property type="entry name" value="HAD SUPERFAMILY MEMBERS CMAS AND KDSC"/>
    <property type="match status" value="1"/>
</dbReference>
<dbReference type="STRING" id="584708.Apau_1809"/>
<dbReference type="Proteomes" id="UP000005096">
    <property type="component" value="Chromosome"/>
</dbReference>
<dbReference type="HOGENOM" id="CLU_042930_1_1_0"/>
<dbReference type="EMBL" id="CM001022">
    <property type="protein sequence ID" value="EFQ24225.1"/>
    <property type="molecule type" value="Genomic_DNA"/>
</dbReference>
<dbReference type="AlphaFoldDB" id="E3CVX0"/>
<dbReference type="CDD" id="cd02513">
    <property type="entry name" value="CMP-NeuAc_Synthase"/>
    <property type="match status" value="1"/>
</dbReference>
<name>E3CVX0_9BACT</name>
<reference evidence="1 2" key="1">
    <citation type="journal article" date="2010" name="Stand. Genomic Sci.">
        <title>Non-contiguous finished genome sequence of Aminomonas paucivorans type strain (GLU-3).</title>
        <authorList>
            <person name="Pitluck S."/>
            <person name="Yasawong M."/>
            <person name="Held B."/>
            <person name="Lapidus A."/>
            <person name="Nolan M."/>
            <person name="Copeland A."/>
            <person name="Lucas S."/>
            <person name="Del Rio T.G."/>
            <person name="Tice H."/>
            <person name="Cheng J.F."/>
            <person name="Chertkov O."/>
            <person name="Goodwin L."/>
            <person name="Tapia R."/>
            <person name="Han C."/>
            <person name="Liolios K."/>
            <person name="Ivanova N."/>
            <person name="Mavromatis K."/>
            <person name="Ovchinnikova G."/>
            <person name="Pati A."/>
            <person name="Chen A."/>
            <person name="Palaniappan K."/>
            <person name="Land M."/>
            <person name="Hauser L."/>
            <person name="Chang Y.J."/>
            <person name="Jeffries C.D."/>
            <person name="Pukall R."/>
            <person name="Spring S."/>
            <person name="Rohde M."/>
            <person name="Sikorski J."/>
            <person name="Goker M."/>
            <person name="Woyke T."/>
            <person name="Bristow J."/>
            <person name="Eisen J.A."/>
            <person name="Markowitz V."/>
            <person name="Hugenholtz P."/>
            <person name="Kyrpides N.C."/>
            <person name="Klenk H.P."/>
        </authorList>
    </citation>
    <scope>NUCLEOTIDE SEQUENCE [LARGE SCALE GENOMIC DNA]</scope>
    <source>
        <strain evidence="1 2">DSM 12260</strain>
    </source>
</reference>
<dbReference type="InterPro" id="IPR050793">
    <property type="entry name" value="CMP-NeuNAc_synthase"/>
</dbReference>
<dbReference type="Pfam" id="PF02348">
    <property type="entry name" value="CTP_transf_3"/>
    <property type="match status" value="1"/>
</dbReference>
<accession>E3CVX0</accession>
<dbReference type="Gene3D" id="3.90.550.10">
    <property type="entry name" value="Spore Coat Polysaccharide Biosynthesis Protein SpsA, Chain A"/>
    <property type="match status" value="1"/>
</dbReference>
<dbReference type="PANTHER" id="PTHR21485:SF6">
    <property type="entry name" value="N-ACYLNEURAMINATE CYTIDYLYLTRANSFERASE-RELATED"/>
    <property type="match status" value="1"/>
</dbReference>
<dbReference type="PaxDb" id="584708-Apau_1809"/>
<dbReference type="InterPro" id="IPR029044">
    <property type="entry name" value="Nucleotide-diphossugar_trans"/>
</dbReference>
<gene>
    <name evidence="1" type="ORF">Apau_1809</name>
</gene>
<dbReference type="eggNOG" id="COG1083">
    <property type="taxonomic scope" value="Bacteria"/>
</dbReference>
<evidence type="ECO:0000313" key="2">
    <source>
        <dbReference type="Proteomes" id="UP000005096"/>
    </source>
</evidence>
<evidence type="ECO:0000313" key="1">
    <source>
        <dbReference type="EMBL" id="EFQ24225.1"/>
    </source>
</evidence>
<keyword evidence="1" id="KW-0808">Transferase</keyword>
<dbReference type="InterPro" id="IPR003329">
    <property type="entry name" value="Cytidylyl_trans"/>
</dbReference>
<keyword evidence="1" id="KW-0548">Nucleotidyltransferase</keyword>
<proteinExistence type="predicted"/>
<organism evidence="1 2">
    <name type="scientific">Aminomonas paucivorans DSM 12260</name>
    <dbReference type="NCBI Taxonomy" id="584708"/>
    <lineage>
        <taxon>Bacteria</taxon>
        <taxon>Thermotogati</taxon>
        <taxon>Synergistota</taxon>
        <taxon>Synergistia</taxon>
        <taxon>Synergistales</taxon>
        <taxon>Synergistaceae</taxon>
        <taxon>Aminomonas</taxon>
    </lineage>
</organism>
<sequence>MFEGKRILGILAARGGSKRIPGKNLRDLGGRPLIIWSVEAARQARFLDRLVLSTEDGEIMACCRKAGCEVPFERPAEFATDTATSASVVRHALVSLEEEYDYVVLLQPTSPFRLGEDIDRGIALCVERRAPSVVSLSSLREKPAWIYRVDENDRLCPHEDAWRGDEGAWGVLNGAVYVMERRWFLENEAFIGQETLSFFMPPERSVDVDTEEDLLWARFLLSRKGHGSVVSPLSGV</sequence>
<protein>
    <submittedName>
        <fullName evidence="1">Acylneuraminate cytidylyltransferase</fullName>
    </submittedName>
</protein>